<dbReference type="EMBL" id="CACTIH010005543">
    <property type="protein sequence ID" value="CAA2997110.1"/>
    <property type="molecule type" value="Genomic_DNA"/>
</dbReference>
<accession>A0A8S0SWW4</accession>
<name>A0A8S0SWW4_OLEEU</name>
<evidence type="ECO:0000256" key="1">
    <source>
        <dbReference type="SAM" id="MobiDB-lite"/>
    </source>
</evidence>
<dbReference type="AlphaFoldDB" id="A0A8S0SWW4"/>
<evidence type="ECO:0000259" key="2">
    <source>
        <dbReference type="PROSITE" id="PS51857"/>
    </source>
</evidence>
<dbReference type="InterPro" id="IPR002059">
    <property type="entry name" value="CSP_DNA-bd"/>
</dbReference>
<dbReference type="Pfam" id="PF00313">
    <property type="entry name" value="CSD"/>
    <property type="match status" value="1"/>
</dbReference>
<evidence type="ECO:0000313" key="3">
    <source>
        <dbReference type="EMBL" id="CAA2997110.1"/>
    </source>
</evidence>
<feature type="region of interest" description="Disordered" evidence="1">
    <location>
        <begin position="58"/>
        <end position="85"/>
    </location>
</feature>
<gene>
    <name evidence="3" type="ORF">OLEA9_A107389</name>
</gene>
<feature type="domain" description="CSD" evidence="2">
    <location>
        <begin position="1"/>
        <end position="54"/>
    </location>
</feature>
<dbReference type="OrthoDB" id="422005at2759"/>
<dbReference type="Gene3D" id="2.40.50.140">
    <property type="entry name" value="Nucleic acid-binding proteins"/>
    <property type="match status" value="1"/>
</dbReference>
<feature type="compositionally biased region" description="Gly residues" evidence="1">
    <location>
        <begin position="65"/>
        <end position="85"/>
    </location>
</feature>
<protein>
    <submittedName>
        <fullName evidence="3">Glycine-rich 2-like</fullName>
    </submittedName>
</protein>
<dbReference type="PROSITE" id="PS51857">
    <property type="entry name" value="CSD_2"/>
    <property type="match status" value="1"/>
</dbReference>
<organism evidence="3 4">
    <name type="scientific">Olea europaea subsp. europaea</name>
    <dbReference type="NCBI Taxonomy" id="158383"/>
    <lineage>
        <taxon>Eukaryota</taxon>
        <taxon>Viridiplantae</taxon>
        <taxon>Streptophyta</taxon>
        <taxon>Embryophyta</taxon>
        <taxon>Tracheophyta</taxon>
        <taxon>Spermatophyta</taxon>
        <taxon>Magnoliopsida</taxon>
        <taxon>eudicotyledons</taxon>
        <taxon>Gunneridae</taxon>
        <taxon>Pentapetalae</taxon>
        <taxon>asterids</taxon>
        <taxon>lamiids</taxon>
        <taxon>Lamiales</taxon>
        <taxon>Oleaceae</taxon>
        <taxon>Oleeae</taxon>
        <taxon>Olea</taxon>
    </lineage>
</organism>
<dbReference type="PANTHER" id="PTHR46565">
    <property type="entry name" value="COLD SHOCK DOMAIN PROTEIN 2"/>
    <property type="match status" value="1"/>
</dbReference>
<evidence type="ECO:0000313" key="4">
    <source>
        <dbReference type="Proteomes" id="UP000594638"/>
    </source>
</evidence>
<dbReference type="GO" id="GO:0003676">
    <property type="term" value="F:nucleic acid binding"/>
    <property type="evidence" value="ECO:0007669"/>
    <property type="project" value="InterPro"/>
</dbReference>
<sequence length="109" mass="11779">MFGFITPNGSSEDLFTYRYVIKIEGFRSLGNGENVDFKVEYDYDGHIKAAKMNGIGDGRGHRDGGGGVHGYNEGGGSRKGNGYGDGGYDGEECGSGYFKCRKIAEEEDI</sequence>
<dbReference type="PANTHER" id="PTHR46565:SF20">
    <property type="entry name" value="COLD SHOCK DOMAIN-CONTAINING PROTEIN 4"/>
    <property type="match status" value="1"/>
</dbReference>
<dbReference type="SUPFAM" id="SSF50249">
    <property type="entry name" value="Nucleic acid-binding proteins"/>
    <property type="match status" value="1"/>
</dbReference>
<proteinExistence type="predicted"/>
<reference evidence="3 4" key="1">
    <citation type="submission" date="2019-12" db="EMBL/GenBank/DDBJ databases">
        <authorList>
            <person name="Alioto T."/>
            <person name="Alioto T."/>
            <person name="Gomez Garrido J."/>
        </authorList>
    </citation>
    <scope>NUCLEOTIDE SEQUENCE [LARGE SCALE GENOMIC DNA]</scope>
</reference>
<keyword evidence="4" id="KW-1185">Reference proteome</keyword>
<dbReference type="Proteomes" id="UP000594638">
    <property type="component" value="Unassembled WGS sequence"/>
</dbReference>
<comment type="caution">
    <text evidence="3">The sequence shown here is derived from an EMBL/GenBank/DDBJ whole genome shotgun (WGS) entry which is preliminary data.</text>
</comment>
<dbReference type="InterPro" id="IPR012340">
    <property type="entry name" value="NA-bd_OB-fold"/>
</dbReference>
<dbReference type="Gramene" id="OE9A107389T1">
    <property type="protein sequence ID" value="OE9A107389C1"/>
    <property type="gene ID" value="OE9A107389"/>
</dbReference>